<protein>
    <submittedName>
        <fullName evidence="3">RanBD1 domain-containing protein</fullName>
    </submittedName>
</protein>
<dbReference type="AlphaFoldDB" id="A0A0R3W0E2"/>
<keyword evidence="2" id="KW-1185">Reference proteome</keyword>
<proteinExistence type="predicted"/>
<dbReference type="WBParaSite" id="TASK_0000313601-mRNA-1">
    <property type="protein sequence ID" value="TASK_0000313601-mRNA-1"/>
    <property type="gene ID" value="TASK_0000313601"/>
</dbReference>
<accession>A0A0R3W0E2</accession>
<gene>
    <name evidence="1" type="ORF">TASK_LOCUS3137</name>
</gene>
<name>A0A0R3W0E2_TAEAS</name>
<sequence>MCIVRLCPKIVWDPCTQKPSPDLDYETAFGNTVTIHKQQWELNDPLSGVTVARIRMLPNTMAVLLTKKAEKMVTSKKQTYCLTSEVATVSGKTPLSAATNRVVEQLMCRLIAV</sequence>
<evidence type="ECO:0000313" key="3">
    <source>
        <dbReference type="WBParaSite" id="TASK_0000313601-mRNA-1"/>
    </source>
</evidence>
<organism evidence="3">
    <name type="scientific">Taenia asiatica</name>
    <name type="common">Asian tapeworm</name>
    <dbReference type="NCBI Taxonomy" id="60517"/>
    <lineage>
        <taxon>Eukaryota</taxon>
        <taxon>Metazoa</taxon>
        <taxon>Spiralia</taxon>
        <taxon>Lophotrochozoa</taxon>
        <taxon>Platyhelminthes</taxon>
        <taxon>Cestoda</taxon>
        <taxon>Eucestoda</taxon>
        <taxon>Cyclophyllidea</taxon>
        <taxon>Taeniidae</taxon>
        <taxon>Taenia</taxon>
    </lineage>
</organism>
<reference evidence="3" key="1">
    <citation type="submission" date="2017-02" db="UniProtKB">
        <authorList>
            <consortium name="WormBaseParasite"/>
        </authorList>
    </citation>
    <scope>IDENTIFICATION</scope>
</reference>
<evidence type="ECO:0000313" key="2">
    <source>
        <dbReference type="Proteomes" id="UP000282613"/>
    </source>
</evidence>
<reference evidence="1 2" key="2">
    <citation type="submission" date="2018-11" db="EMBL/GenBank/DDBJ databases">
        <authorList>
            <consortium name="Pathogen Informatics"/>
        </authorList>
    </citation>
    <scope>NUCLEOTIDE SEQUENCE [LARGE SCALE GENOMIC DNA]</scope>
</reference>
<dbReference type="Proteomes" id="UP000282613">
    <property type="component" value="Unassembled WGS sequence"/>
</dbReference>
<evidence type="ECO:0000313" key="1">
    <source>
        <dbReference type="EMBL" id="VDK27415.1"/>
    </source>
</evidence>
<dbReference type="EMBL" id="UYRS01006120">
    <property type="protein sequence ID" value="VDK27415.1"/>
    <property type="molecule type" value="Genomic_DNA"/>
</dbReference>